<evidence type="ECO:0000313" key="6">
    <source>
        <dbReference type="Proteomes" id="UP000070700"/>
    </source>
</evidence>
<name>A0A194XMZ2_MOLSC</name>
<dbReference type="Pfam" id="PF05368">
    <property type="entry name" value="NmrA"/>
    <property type="match status" value="1"/>
</dbReference>
<keyword evidence="3" id="KW-0560">Oxidoreductase</keyword>
<comment type="similarity">
    <text evidence="1">Belongs to the NmrA-type oxidoreductase family. Isoflavone reductase subfamily.</text>
</comment>
<dbReference type="Proteomes" id="UP000070700">
    <property type="component" value="Unassembled WGS sequence"/>
</dbReference>
<feature type="domain" description="NmrA-like" evidence="4">
    <location>
        <begin position="3"/>
        <end position="245"/>
    </location>
</feature>
<evidence type="ECO:0000256" key="1">
    <source>
        <dbReference type="ARBA" id="ARBA00005725"/>
    </source>
</evidence>
<dbReference type="InterPro" id="IPR036291">
    <property type="entry name" value="NAD(P)-bd_dom_sf"/>
</dbReference>
<proteinExistence type="inferred from homology"/>
<accession>A0A194XMZ2</accession>
<evidence type="ECO:0000256" key="3">
    <source>
        <dbReference type="ARBA" id="ARBA00023002"/>
    </source>
</evidence>
<organism evidence="5 6">
    <name type="scientific">Mollisia scopiformis</name>
    <name type="common">Conifer needle endophyte fungus</name>
    <name type="synonym">Phialocephala scopiformis</name>
    <dbReference type="NCBI Taxonomy" id="149040"/>
    <lineage>
        <taxon>Eukaryota</taxon>
        <taxon>Fungi</taxon>
        <taxon>Dikarya</taxon>
        <taxon>Ascomycota</taxon>
        <taxon>Pezizomycotina</taxon>
        <taxon>Leotiomycetes</taxon>
        <taxon>Helotiales</taxon>
        <taxon>Mollisiaceae</taxon>
        <taxon>Mollisia</taxon>
    </lineage>
</organism>
<dbReference type="OrthoDB" id="10000533at2759"/>
<evidence type="ECO:0000259" key="4">
    <source>
        <dbReference type="Pfam" id="PF05368"/>
    </source>
</evidence>
<dbReference type="GO" id="GO:0016491">
    <property type="term" value="F:oxidoreductase activity"/>
    <property type="evidence" value="ECO:0007669"/>
    <property type="project" value="UniProtKB-KW"/>
</dbReference>
<sequence>MVKIAVAGATGELAREVIDALFATKRHEITLLTRKNAPVGDSTSGITWRTVDYGDKSSLREALLGIHTVLSFINQQTPGQSGSSQINLVDACIAVGVKRFAPSEYGSDSKEDLPFWAGKTKVQAYLERVNKDVKVLEYTLFQPGLFLDYLASPHKTAKYVTPLDAFIDFQNRRAIVVEGHEDAVMTLTTVQDIAGIVARAVDVDGEWPVKGGIMGNRATVSEIIAIGEKVRGGPFAIDKVKHEDLEAGVLKTSWGLGKRHPSLTAEQQDQLAGVLKGVLVGTLLSCVKGAWDVGDGWNQRLPDYAFSKMEGFLATVWEGKP</sequence>
<dbReference type="AlphaFoldDB" id="A0A194XMZ2"/>
<evidence type="ECO:0000256" key="2">
    <source>
        <dbReference type="ARBA" id="ARBA00022857"/>
    </source>
</evidence>
<keyword evidence="6" id="KW-1185">Reference proteome</keyword>
<dbReference type="GeneID" id="28823913"/>
<dbReference type="KEGG" id="psco:LY89DRAFT_681013"/>
<dbReference type="SUPFAM" id="SSF51735">
    <property type="entry name" value="NAD(P)-binding Rossmann-fold domains"/>
    <property type="match status" value="1"/>
</dbReference>
<dbReference type="PANTHER" id="PTHR47706">
    <property type="entry name" value="NMRA-LIKE FAMILY PROTEIN"/>
    <property type="match status" value="1"/>
</dbReference>
<dbReference type="EMBL" id="KQ947407">
    <property type="protein sequence ID" value="KUJ21528.1"/>
    <property type="molecule type" value="Genomic_DNA"/>
</dbReference>
<dbReference type="RefSeq" id="XP_018075883.1">
    <property type="nucleotide sequence ID" value="XM_018214187.1"/>
</dbReference>
<gene>
    <name evidence="5" type="ORF">LY89DRAFT_681013</name>
</gene>
<dbReference type="InParanoid" id="A0A194XMZ2"/>
<dbReference type="Gene3D" id="3.40.50.720">
    <property type="entry name" value="NAD(P)-binding Rossmann-like Domain"/>
    <property type="match status" value="1"/>
</dbReference>
<dbReference type="InterPro" id="IPR051609">
    <property type="entry name" value="NmrA/Isoflavone_reductase-like"/>
</dbReference>
<reference evidence="5 6" key="1">
    <citation type="submission" date="2015-10" db="EMBL/GenBank/DDBJ databases">
        <title>Full genome of DAOMC 229536 Phialocephala scopiformis, a fungal endophyte of spruce producing the potent anti-insectan compound rugulosin.</title>
        <authorList>
            <consortium name="DOE Joint Genome Institute"/>
            <person name="Walker A.K."/>
            <person name="Frasz S.L."/>
            <person name="Seifert K.A."/>
            <person name="Miller J.D."/>
            <person name="Mondo S.J."/>
            <person name="Labutti K."/>
            <person name="Lipzen A."/>
            <person name="Dockter R."/>
            <person name="Kennedy M."/>
            <person name="Grigoriev I.V."/>
            <person name="Spatafora J.W."/>
        </authorList>
    </citation>
    <scope>NUCLEOTIDE SEQUENCE [LARGE SCALE GENOMIC DNA]</scope>
    <source>
        <strain evidence="5 6">CBS 120377</strain>
    </source>
</reference>
<dbReference type="InterPro" id="IPR008030">
    <property type="entry name" value="NmrA-like"/>
</dbReference>
<evidence type="ECO:0000313" key="5">
    <source>
        <dbReference type="EMBL" id="KUJ21528.1"/>
    </source>
</evidence>
<protein>
    <submittedName>
        <fullName evidence="5">NAD(P)-binding protein</fullName>
    </submittedName>
</protein>
<dbReference type="PANTHER" id="PTHR47706:SF4">
    <property type="entry name" value="NMRA-LIKE DOMAIN-CONTAINING PROTEIN"/>
    <property type="match status" value="1"/>
</dbReference>
<keyword evidence="2" id="KW-0521">NADP</keyword>